<name>A0A644T3I9_9ZZZZ</name>
<accession>A0A644T3I9</accession>
<dbReference type="Pfam" id="PF19610">
    <property type="entry name" value="DUF6115"/>
    <property type="match status" value="1"/>
</dbReference>
<protein>
    <submittedName>
        <fullName evidence="2">Uncharacterized protein</fullName>
    </submittedName>
</protein>
<evidence type="ECO:0000313" key="2">
    <source>
        <dbReference type="EMBL" id="MPL60682.1"/>
    </source>
</evidence>
<proteinExistence type="predicted"/>
<dbReference type="AlphaFoldDB" id="A0A644T3I9"/>
<sequence>MLSSIIVSLVAFIVLIFFVLYKRNFLSRIINNTSYTTTNEFKLQLEQTADAVIVQLEARIGHLETLLEEADYKIIELERRLKSVDAIVMASDQKGKIVEQYAVLNEVNTEQNLADKQRMIDAEDYNDKAVSIRTITEEDDKRQLVLAMAEQGYNITEIAKATGKGKGEIMLFLQLNKR</sequence>
<evidence type="ECO:0000256" key="1">
    <source>
        <dbReference type="SAM" id="Phobius"/>
    </source>
</evidence>
<keyword evidence="1" id="KW-0472">Membrane</keyword>
<feature type="transmembrane region" description="Helical" evidence="1">
    <location>
        <begin position="6"/>
        <end position="21"/>
    </location>
</feature>
<dbReference type="InterPro" id="IPR046118">
    <property type="entry name" value="DUF6115"/>
</dbReference>
<comment type="caution">
    <text evidence="2">The sequence shown here is derived from an EMBL/GenBank/DDBJ whole genome shotgun (WGS) entry which is preliminary data.</text>
</comment>
<dbReference type="EMBL" id="VSSQ01000012">
    <property type="protein sequence ID" value="MPL60682.1"/>
    <property type="molecule type" value="Genomic_DNA"/>
</dbReference>
<reference evidence="2" key="1">
    <citation type="submission" date="2019-08" db="EMBL/GenBank/DDBJ databases">
        <authorList>
            <person name="Kucharzyk K."/>
            <person name="Murdoch R.W."/>
            <person name="Higgins S."/>
            <person name="Loffler F."/>
        </authorList>
    </citation>
    <scope>NUCLEOTIDE SEQUENCE</scope>
</reference>
<gene>
    <name evidence="2" type="ORF">SDC9_06243</name>
</gene>
<organism evidence="2">
    <name type="scientific">bioreactor metagenome</name>
    <dbReference type="NCBI Taxonomy" id="1076179"/>
    <lineage>
        <taxon>unclassified sequences</taxon>
        <taxon>metagenomes</taxon>
        <taxon>ecological metagenomes</taxon>
    </lineage>
</organism>
<keyword evidence="1" id="KW-1133">Transmembrane helix</keyword>
<keyword evidence="1" id="KW-0812">Transmembrane</keyword>